<keyword evidence="5" id="KW-0653">Protein transport</keyword>
<reference evidence="8 9" key="2">
    <citation type="submission" date="2018-11" db="EMBL/GenBank/DDBJ databases">
        <authorList>
            <consortium name="Pathogen Informatics"/>
        </authorList>
    </citation>
    <scope>NUCLEOTIDE SEQUENCE [LARGE SCALE GENOMIC DNA]</scope>
</reference>
<comment type="subcellular location">
    <subcellularLocation>
        <location evidence="1">Golgi apparatus membrane</location>
        <topology evidence="1">Peripheral membrane protein</topology>
    </subcellularLocation>
</comment>
<dbReference type="WBParaSite" id="TTAC_0000333701-mRNA-1">
    <property type="protein sequence ID" value="TTAC_0000333701-mRNA-1"/>
    <property type="gene ID" value="TTAC_0000333701"/>
</dbReference>
<sequence>MALKLSCRFFPWTDVSKLRQAWLSTSRSLRSLASHLSLTAILRITAESSNLENLYQLLSFIHNGSCSSDAKVVATTSRWCEITLKPPLQDIDSSAAVVTLKVPSHPSWPLQETLFTLVRNLTTLSVHTLPRGSAAEAFGKRLAESLLNTYRRLVGDQEGKLTQPQALQLLFDVRFILRLLVWPLASTEKRPSSVDSFNVGNVTGIGQDLLKCLETAVDPFDLEMCSECLNAGIGFAVRATSALYAMLIPVSFGIAFEEETGGSRDDFSNLGFLSLIPSLKGFDGGVTKKAVKMPVFGLLPFSLSQVRPPLHVTPTARKRQPTLEKSKVVSSAARGSSDFLWFGGLSFT</sequence>
<name>A0A0R3WRE7_HYDTA</name>
<dbReference type="GO" id="GO:0000139">
    <property type="term" value="C:Golgi membrane"/>
    <property type="evidence" value="ECO:0007669"/>
    <property type="project" value="UniProtKB-SubCell"/>
</dbReference>
<dbReference type="Proteomes" id="UP000274429">
    <property type="component" value="Unassembled WGS sequence"/>
</dbReference>
<evidence type="ECO:0000256" key="7">
    <source>
        <dbReference type="ARBA" id="ARBA00023136"/>
    </source>
</evidence>
<protein>
    <recommendedName>
        <fullName evidence="3">Conserved oligomeric Golgi complex subunit 1</fullName>
    </recommendedName>
</protein>
<dbReference type="STRING" id="6205.A0A0R3WRE7"/>
<keyword evidence="9" id="KW-1185">Reference proteome</keyword>
<proteinExistence type="inferred from homology"/>
<dbReference type="PANTHER" id="PTHR31658">
    <property type="entry name" value="CONSERVED OLIGOMERIC GOLGI COMPLEX SUBUNIT 1"/>
    <property type="match status" value="1"/>
</dbReference>
<keyword evidence="6" id="KW-0333">Golgi apparatus</keyword>
<dbReference type="GO" id="GO:0017119">
    <property type="term" value="C:Golgi transport complex"/>
    <property type="evidence" value="ECO:0007669"/>
    <property type="project" value="InterPro"/>
</dbReference>
<evidence type="ECO:0000313" key="10">
    <source>
        <dbReference type="WBParaSite" id="TTAC_0000333701-mRNA-1"/>
    </source>
</evidence>
<dbReference type="EMBL" id="UYWX01002250">
    <property type="protein sequence ID" value="VDM22399.1"/>
    <property type="molecule type" value="Genomic_DNA"/>
</dbReference>
<dbReference type="InterPro" id="IPR033370">
    <property type="entry name" value="COG1"/>
</dbReference>
<evidence type="ECO:0000256" key="5">
    <source>
        <dbReference type="ARBA" id="ARBA00022927"/>
    </source>
</evidence>
<dbReference type="AlphaFoldDB" id="A0A0R3WRE7"/>
<comment type="similarity">
    <text evidence="2">Belongs to the COG1 family.</text>
</comment>
<evidence type="ECO:0000256" key="1">
    <source>
        <dbReference type="ARBA" id="ARBA00004395"/>
    </source>
</evidence>
<dbReference type="GO" id="GO:0006891">
    <property type="term" value="P:intra-Golgi vesicle-mediated transport"/>
    <property type="evidence" value="ECO:0007669"/>
    <property type="project" value="InterPro"/>
</dbReference>
<evidence type="ECO:0000313" key="8">
    <source>
        <dbReference type="EMBL" id="VDM22399.1"/>
    </source>
</evidence>
<dbReference type="GO" id="GO:0015031">
    <property type="term" value="P:protein transport"/>
    <property type="evidence" value="ECO:0007669"/>
    <property type="project" value="UniProtKB-KW"/>
</dbReference>
<evidence type="ECO:0000256" key="6">
    <source>
        <dbReference type="ARBA" id="ARBA00023034"/>
    </source>
</evidence>
<organism evidence="10">
    <name type="scientific">Hydatigena taeniaeformis</name>
    <name type="common">Feline tapeworm</name>
    <name type="synonym">Taenia taeniaeformis</name>
    <dbReference type="NCBI Taxonomy" id="6205"/>
    <lineage>
        <taxon>Eukaryota</taxon>
        <taxon>Metazoa</taxon>
        <taxon>Spiralia</taxon>
        <taxon>Lophotrochozoa</taxon>
        <taxon>Platyhelminthes</taxon>
        <taxon>Cestoda</taxon>
        <taxon>Eucestoda</taxon>
        <taxon>Cyclophyllidea</taxon>
        <taxon>Taeniidae</taxon>
        <taxon>Hydatigera</taxon>
    </lineage>
</organism>
<keyword evidence="7" id="KW-0472">Membrane</keyword>
<dbReference type="OrthoDB" id="46189at2759"/>
<gene>
    <name evidence="8" type="ORF">TTAC_LOCUS3322</name>
</gene>
<dbReference type="PANTHER" id="PTHR31658:SF0">
    <property type="entry name" value="CONSERVED OLIGOMERIC GOLGI COMPLEX SUBUNIT 1"/>
    <property type="match status" value="1"/>
</dbReference>
<evidence type="ECO:0000256" key="4">
    <source>
        <dbReference type="ARBA" id="ARBA00022448"/>
    </source>
</evidence>
<reference evidence="10" key="1">
    <citation type="submission" date="2017-02" db="UniProtKB">
        <authorList>
            <consortium name="WormBaseParasite"/>
        </authorList>
    </citation>
    <scope>IDENTIFICATION</scope>
</reference>
<keyword evidence="4" id="KW-0813">Transport</keyword>
<evidence type="ECO:0000256" key="3">
    <source>
        <dbReference type="ARBA" id="ARBA00020978"/>
    </source>
</evidence>
<evidence type="ECO:0000256" key="2">
    <source>
        <dbReference type="ARBA" id="ARBA00006653"/>
    </source>
</evidence>
<evidence type="ECO:0000313" key="9">
    <source>
        <dbReference type="Proteomes" id="UP000274429"/>
    </source>
</evidence>
<accession>A0A0R3WRE7</accession>